<evidence type="ECO:0000256" key="1">
    <source>
        <dbReference type="SAM" id="Phobius"/>
    </source>
</evidence>
<dbReference type="RefSeq" id="WP_106523079.1">
    <property type="nucleotide sequence ID" value="NZ_PYGD01000004.1"/>
</dbReference>
<feature type="transmembrane region" description="Helical" evidence="1">
    <location>
        <begin position="19"/>
        <end position="36"/>
    </location>
</feature>
<dbReference type="Pfam" id="PF12836">
    <property type="entry name" value="HHH_3"/>
    <property type="match status" value="3"/>
</dbReference>
<dbReference type="GO" id="GO:0015628">
    <property type="term" value="P:protein secretion by the type II secretion system"/>
    <property type="evidence" value="ECO:0007669"/>
    <property type="project" value="TreeGrafter"/>
</dbReference>
<accession>A0A2P8D455</accession>
<keyword evidence="3" id="KW-1185">Reference proteome</keyword>
<dbReference type="Proteomes" id="UP000240572">
    <property type="component" value="Unassembled WGS sequence"/>
</dbReference>
<dbReference type="InterPro" id="IPR010994">
    <property type="entry name" value="RuvA_2-like"/>
</dbReference>
<dbReference type="AlphaFoldDB" id="A0A2P8D455"/>
<gene>
    <name evidence="2" type="ORF">B0I18_10495</name>
</gene>
<dbReference type="GO" id="GO:0003677">
    <property type="term" value="F:DNA binding"/>
    <property type="evidence" value="ECO:0007669"/>
    <property type="project" value="UniProtKB-KW"/>
</dbReference>
<dbReference type="GO" id="GO:0015627">
    <property type="term" value="C:type II protein secretion system complex"/>
    <property type="evidence" value="ECO:0007669"/>
    <property type="project" value="TreeGrafter"/>
</dbReference>
<sequence length="310" mass="34438">MATNPTPDQHLTRNRRTGILVLAGLLMILLALWHWLPDLLKPPADKEAPVLQAAWAQFKAAQGEEDDEAGDTPGATVAATTPVAVVTQLFPFDPNTASEQDLLRLGLPPGTVRTLIKYRSKGGHFYRTEDLRKLYTLKPSDYERLAPYVRITGGAVLQDKPYERQTYPAYPARSAATPASLELNSADMAALVRLKGIGPVFAGRILRYRDALGGFVDVAQLKEVYGLPDSVYQQCSAICTADPGRVQLINVNTTTEAELARHPYIRAKLASGIIKLRNDLERFREIAQIRQVPLINDEKYRKIAPYLRIH</sequence>
<organism evidence="2 3">
    <name type="scientific">Taibaiella chishuiensis</name>
    <dbReference type="NCBI Taxonomy" id="1434707"/>
    <lineage>
        <taxon>Bacteria</taxon>
        <taxon>Pseudomonadati</taxon>
        <taxon>Bacteroidota</taxon>
        <taxon>Chitinophagia</taxon>
        <taxon>Chitinophagales</taxon>
        <taxon>Chitinophagaceae</taxon>
        <taxon>Taibaiella</taxon>
    </lineage>
</organism>
<dbReference type="PANTHER" id="PTHR21180:SF32">
    <property type="entry name" value="ENDONUCLEASE_EXONUCLEASE_PHOSPHATASE FAMILY DOMAIN-CONTAINING PROTEIN 1"/>
    <property type="match status" value="1"/>
</dbReference>
<dbReference type="EMBL" id="PYGD01000004">
    <property type="protein sequence ID" value="PSK92001.1"/>
    <property type="molecule type" value="Genomic_DNA"/>
</dbReference>
<dbReference type="Gene3D" id="1.10.150.280">
    <property type="entry name" value="AF1531-like domain"/>
    <property type="match status" value="1"/>
</dbReference>
<keyword evidence="1" id="KW-0472">Membrane</keyword>
<dbReference type="InterPro" id="IPR051675">
    <property type="entry name" value="Endo/Exo/Phosphatase_dom_1"/>
</dbReference>
<protein>
    <submittedName>
        <fullName evidence="2">DNA uptake protein ComE-like DNA-binding protein</fullName>
    </submittedName>
</protein>
<proteinExistence type="predicted"/>
<keyword evidence="1" id="KW-1133">Transmembrane helix</keyword>
<dbReference type="SUPFAM" id="SSF47781">
    <property type="entry name" value="RuvA domain 2-like"/>
    <property type="match status" value="3"/>
</dbReference>
<dbReference type="PANTHER" id="PTHR21180">
    <property type="entry name" value="ENDONUCLEASE/EXONUCLEASE/PHOSPHATASE FAMILY DOMAIN-CONTAINING PROTEIN 1"/>
    <property type="match status" value="1"/>
</dbReference>
<reference evidence="2 3" key="1">
    <citation type="submission" date="2018-03" db="EMBL/GenBank/DDBJ databases">
        <title>Genomic Encyclopedia of Type Strains, Phase III (KMG-III): the genomes of soil and plant-associated and newly described type strains.</title>
        <authorList>
            <person name="Whitman W."/>
        </authorList>
    </citation>
    <scope>NUCLEOTIDE SEQUENCE [LARGE SCALE GENOMIC DNA]</scope>
    <source>
        <strain evidence="2 3">CGMCC 1.12700</strain>
    </source>
</reference>
<comment type="caution">
    <text evidence="2">The sequence shown here is derived from an EMBL/GenBank/DDBJ whole genome shotgun (WGS) entry which is preliminary data.</text>
</comment>
<keyword evidence="1" id="KW-0812">Transmembrane</keyword>
<name>A0A2P8D455_9BACT</name>
<evidence type="ECO:0000313" key="2">
    <source>
        <dbReference type="EMBL" id="PSK92001.1"/>
    </source>
</evidence>
<evidence type="ECO:0000313" key="3">
    <source>
        <dbReference type="Proteomes" id="UP000240572"/>
    </source>
</evidence>
<dbReference type="Gene3D" id="1.10.150.310">
    <property type="entry name" value="Tex RuvX-like domain-like"/>
    <property type="match status" value="1"/>
</dbReference>
<dbReference type="Gene3D" id="1.10.150.320">
    <property type="entry name" value="Photosystem II 12 kDa extrinsic protein"/>
    <property type="match status" value="1"/>
</dbReference>
<keyword evidence="2" id="KW-0238">DNA-binding</keyword>
<dbReference type="OrthoDB" id="981124at2"/>